<dbReference type="Gene3D" id="3.30.710.10">
    <property type="entry name" value="Potassium Channel Kv1.1, Chain A"/>
    <property type="match status" value="1"/>
</dbReference>
<comment type="caution">
    <text evidence="5">The sequence shown here is derived from an EMBL/GenBank/DDBJ whole genome shotgun (WGS) entry which is preliminary data.</text>
</comment>
<keyword evidence="1" id="KW-0677">Repeat</keyword>
<evidence type="ECO:0000259" key="4">
    <source>
        <dbReference type="PROSITE" id="PS50097"/>
    </source>
</evidence>
<dbReference type="PANTHER" id="PTHR24198:SF165">
    <property type="entry name" value="ANKYRIN REPEAT-CONTAINING PROTEIN-RELATED"/>
    <property type="match status" value="1"/>
</dbReference>
<name>A0AAV7YVC9_9EUKA</name>
<protein>
    <submittedName>
        <fullName evidence="5">Ankyrin repeat-containing protein</fullName>
    </submittedName>
</protein>
<dbReference type="PROSITE" id="PS50097">
    <property type="entry name" value="BTB"/>
    <property type="match status" value="1"/>
</dbReference>
<reference evidence="5" key="1">
    <citation type="submission" date="2022-08" db="EMBL/GenBank/DDBJ databases">
        <title>Novel sulphate-reducing endosymbionts in the free-living metamonad Anaeramoeba.</title>
        <authorList>
            <person name="Jerlstrom-Hultqvist J."/>
            <person name="Cepicka I."/>
            <person name="Gallot-Lavallee L."/>
            <person name="Salas-Leiva D."/>
            <person name="Curtis B.A."/>
            <person name="Zahonova K."/>
            <person name="Pipaliya S."/>
            <person name="Dacks J."/>
            <person name="Roger A.J."/>
        </authorList>
    </citation>
    <scope>NUCLEOTIDE SEQUENCE</scope>
    <source>
        <strain evidence="5">Busselton2</strain>
    </source>
</reference>
<organism evidence="5 6">
    <name type="scientific">Anaeramoeba flamelloides</name>
    <dbReference type="NCBI Taxonomy" id="1746091"/>
    <lineage>
        <taxon>Eukaryota</taxon>
        <taxon>Metamonada</taxon>
        <taxon>Anaeramoebidae</taxon>
        <taxon>Anaeramoeba</taxon>
    </lineage>
</organism>
<feature type="repeat" description="ANK" evidence="3">
    <location>
        <begin position="178"/>
        <end position="211"/>
    </location>
</feature>
<dbReference type="SUPFAM" id="SSF48403">
    <property type="entry name" value="Ankyrin repeat"/>
    <property type="match status" value="1"/>
</dbReference>
<accession>A0AAV7YVC9</accession>
<evidence type="ECO:0000256" key="2">
    <source>
        <dbReference type="ARBA" id="ARBA00023043"/>
    </source>
</evidence>
<sequence length="478" mass="56046">MTTQKYSLPNILTNIKSNKLSFVHEWLKVGGDVNSQFGTEEGWNLIHHALYHQCKTKTISTLLEHGAKLDAVTRNGLSLLHFALFKKNETEIIKLLINKGVNMNVLNNKGQTPLMFAVFTKQDPKIIKLLLDAGAEPNVVDDFNFNALTYASHVKATPEVFEYLIRYDTDLSLTSNSKSRTQLHYCCKKKASPKIIKMLLKSGAKINARTNPKLMTPLMYMVRHARRKDVDSTRVLLESDCDVFAMNKNGKIAKDFATNTHVIDLLRSHSSLQEDWLTFFERAEFTDVEIKKVKFLKFWFEWRTKIKFTKKVKQILEEYYPSEIRTFLKWVYSARKLDTKLIEEICKRLEIKNVKKKTSRKGFRENLIKLYKHYKSRDFKIMIPDGSFKKEISVHKFVLMARSDLYRGMFINVNSKTLKKVTDYSRRDYTAVRTLVKFLYTDRICLEQIEQKTLNHLVDALEYYQLNSYSMIKQYLKK</sequence>
<dbReference type="Pfam" id="PF12796">
    <property type="entry name" value="Ank_2"/>
    <property type="match status" value="2"/>
</dbReference>
<dbReference type="Pfam" id="PF00651">
    <property type="entry name" value="BTB"/>
    <property type="match status" value="1"/>
</dbReference>
<feature type="domain" description="BTB" evidence="4">
    <location>
        <begin position="377"/>
        <end position="448"/>
    </location>
</feature>
<dbReference type="InterPro" id="IPR002110">
    <property type="entry name" value="Ankyrin_rpt"/>
</dbReference>
<dbReference type="SMART" id="SM00225">
    <property type="entry name" value="BTB"/>
    <property type="match status" value="1"/>
</dbReference>
<dbReference type="Proteomes" id="UP001146793">
    <property type="component" value="Unassembled WGS sequence"/>
</dbReference>
<dbReference type="AlphaFoldDB" id="A0AAV7YVC9"/>
<keyword evidence="2 3" id="KW-0040">ANK repeat</keyword>
<dbReference type="Gene3D" id="1.25.40.20">
    <property type="entry name" value="Ankyrin repeat-containing domain"/>
    <property type="match status" value="2"/>
</dbReference>
<evidence type="ECO:0000256" key="3">
    <source>
        <dbReference type="PROSITE-ProRule" id="PRU00023"/>
    </source>
</evidence>
<dbReference type="PROSITE" id="PS50088">
    <property type="entry name" value="ANK_REPEAT"/>
    <property type="match status" value="3"/>
</dbReference>
<dbReference type="EMBL" id="JANTQA010000047">
    <property type="protein sequence ID" value="KAJ3432360.1"/>
    <property type="molecule type" value="Genomic_DNA"/>
</dbReference>
<dbReference type="InterPro" id="IPR011333">
    <property type="entry name" value="SKP1/BTB/POZ_sf"/>
</dbReference>
<evidence type="ECO:0000313" key="5">
    <source>
        <dbReference type="EMBL" id="KAJ3432360.1"/>
    </source>
</evidence>
<evidence type="ECO:0000256" key="1">
    <source>
        <dbReference type="ARBA" id="ARBA00022737"/>
    </source>
</evidence>
<proteinExistence type="predicted"/>
<dbReference type="InterPro" id="IPR036770">
    <property type="entry name" value="Ankyrin_rpt-contain_sf"/>
</dbReference>
<dbReference type="InterPro" id="IPR000210">
    <property type="entry name" value="BTB/POZ_dom"/>
</dbReference>
<evidence type="ECO:0000313" key="6">
    <source>
        <dbReference type="Proteomes" id="UP001146793"/>
    </source>
</evidence>
<dbReference type="PANTHER" id="PTHR24198">
    <property type="entry name" value="ANKYRIN REPEAT AND PROTEIN KINASE DOMAIN-CONTAINING PROTEIN"/>
    <property type="match status" value="1"/>
</dbReference>
<dbReference type="PROSITE" id="PS50297">
    <property type="entry name" value="ANK_REP_REGION"/>
    <property type="match status" value="3"/>
</dbReference>
<gene>
    <name evidence="5" type="ORF">M0812_21295</name>
</gene>
<feature type="repeat" description="ANK" evidence="3">
    <location>
        <begin position="75"/>
        <end position="108"/>
    </location>
</feature>
<feature type="repeat" description="ANK" evidence="3">
    <location>
        <begin position="109"/>
        <end position="142"/>
    </location>
</feature>
<dbReference type="SMART" id="SM00248">
    <property type="entry name" value="ANK"/>
    <property type="match status" value="6"/>
</dbReference>
<dbReference type="CDD" id="cd18186">
    <property type="entry name" value="BTB_POZ_ZBTB_KLHL-like"/>
    <property type="match status" value="1"/>
</dbReference>
<dbReference type="SUPFAM" id="SSF54695">
    <property type="entry name" value="POZ domain"/>
    <property type="match status" value="1"/>
</dbReference>